<dbReference type="InterPro" id="IPR006120">
    <property type="entry name" value="Resolvase_HTH_dom"/>
</dbReference>
<dbReference type="InterPro" id="IPR036397">
    <property type="entry name" value="RNaseH_sf"/>
</dbReference>
<evidence type="ECO:0000256" key="1">
    <source>
        <dbReference type="ARBA" id="ARBA00009277"/>
    </source>
</evidence>
<reference evidence="3 4" key="1">
    <citation type="submission" date="2019-03" db="EMBL/GenBank/DDBJ databases">
        <title>Dyadobacter AR-3-6 sp. nov., isolated from arctic soil.</title>
        <authorList>
            <person name="Chaudhary D.K."/>
        </authorList>
    </citation>
    <scope>NUCLEOTIDE SEQUENCE [LARGE SCALE GENOMIC DNA]</scope>
    <source>
        <strain evidence="3 4">AR-3-6</strain>
    </source>
</reference>
<dbReference type="PANTHER" id="PTHR35004:SF8">
    <property type="entry name" value="TRANSPOSASE RV3428C-RELATED"/>
    <property type="match status" value="1"/>
</dbReference>
<dbReference type="PANTHER" id="PTHR35004">
    <property type="entry name" value="TRANSPOSASE RV3428C-RELATED"/>
    <property type="match status" value="1"/>
</dbReference>
<dbReference type="GO" id="GO:0015074">
    <property type="term" value="P:DNA integration"/>
    <property type="evidence" value="ECO:0007669"/>
    <property type="project" value="InterPro"/>
</dbReference>
<dbReference type="GO" id="GO:0000150">
    <property type="term" value="F:DNA strand exchange activity"/>
    <property type="evidence" value="ECO:0007669"/>
    <property type="project" value="InterPro"/>
</dbReference>
<dbReference type="InterPro" id="IPR012337">
    <property type="entry name" value="RNaseH-like_sf"/>
</dbReference>
<feature type="domain" description="Integrase catalytic" evidence="2">
    <location>
        <begin position="129"/>
        <end position="330"/>
    </location>
</feature>
<dbReference type="EMBL" id="SMFL01000001">
    <property type="protein sequence ID" value="TDE18536.1"/>
    <property type="molecule type" value="Genomic_DNA"/>
</dbReference>
<organism evidence="3 4">
    <name type="scientific">Dyadobacter psychrotolerans</name>
    <dbReference type="NCBI Taxonomy" id="2541721"/>
    <lineage>
        <taxon>Bacteria</taxon>
        <taxon>Pseudomonadati</taxon>
        <taxon>Bacteroidota</taxon>
        <taxon>Cytophagia</taxon>
        <taxon>Cytophagales</taxon>
        <taxon>Spirosomataceae</taxon>
        <taxon>Dyadobacter</taxon>
    </lineage>
</organism>
<gene>
    <name evidence="3" type="ORF">E0F88_03080</name>
</gene>
<comment type="similarity">
    <text evidence="1">Belongs to the transposase IS21/IS408/IS1162 family.</text>
</comment>
<proteinExistence type="inferred from homology"/>
<protein>
    <submittedName>
        <fullName evidence="3">IS21 family transposase</fullName>
    </submittedName>
</protein>
<dbReference type="PROSITE" id="PS50994">
    <property type="entry name" value="INTEGRASE"/>
    <property type="match status" value="1"/>
</dbReference>
<dbReference type="InterPro" id="IPR054353">
    <property type="entry name" value="IstA-like_C"/>
</dbReference>
<dbReference type="AlphaFoldDB" id="A0A4R5DVF8"/>
<dbReference type="Gene3D" id="3.30.420.10">
    <property type="entry name" value="Ribonuclease H-like superfamily/Ribonuclease H"/>
    <property type="match status" value="1"/>
</dbReference>
<comment type="caution">
    <text evidence="3">The sequence shown here is derived from an EMBL/GenBank/DDBJ whole genome shotgun (WGS) entry which is preliminary data.</text>
</comment>
<dbReference type="Pfam" id="PF22483">
    <property type="entry name" value="Mu-transpos_C_2"/>
    <property type="match status" value="1"/>
</dbReference>
<name>A0A4R5DVF8_9BACT</name>
<dbReference type="Pfam" id="PF02796">
    <property type="entry name" value="HTH_7"/>
    <property type="match status" value="1"/>
</dbReference>
<keyword evidence="4" id="KW-1185">Reference proteome</keyword>
<dbReference type="RefSeq" id="WP_131956536.1">
    <property type="nucleotide sequence ID" value="NZ_SMFL01000001.1"/>
</dbReference>
<dbReference type="InterPro" id="IPR001584">
    <property type="entry name" value="Integrase_cat-core"/>
</dbReference>
<evidence type="ECO:0000313" key="3">
    <source>
        <dbReference type="EMBL" id="TDE18536.1"/>
    </source>
</evidence>
<sequence>MANSTISMSKIRQILRMYSQGRSKLSIAEQTGVSRNTAKKYMATYDASGLTFEQINSLNDKELDDFFGTVKEPPSQDRLLTLQRCFPHIDKELKRTGVNRRMLWEAYKKEFPDGFAYTQFCFHLTQWKARVNPVMHQDHKAGDKLYVDFAGVKLSLTDKETGEVTDVEVFVAILGASQLTYVEAVMSQQKEDFIAACENTLHYIGGVPAAIVPDNLKAAVTKSHRYEPTLNEAFADFADHYGTTILPARAYRPRDKALVEGAVKIVYSRIYAPLRKQVYSSLTELNSAILQALEVHNSQLLRGRNYSRRLQFEEIERSALAPLPLLRYEFKKHAHVTVMKNGHVCLGADKHYYSVPYRFIGKKIKLLYSTSLVEMYYHYERIALHKRVKSPYSYSTDKEHLASTHRFVTDWTPERFLEWAASIHDDVRLYILKILDRKQHPEQAYRSCIGILSFAKKAGEQRLISACQRALSYGIYNYKTIQTILEKNMDQYEDSLFADELQMPKHDNIRGEDYYQ</sequence>
<accession>A0A4R5DVF8</accession>
<dbReference type="Proteomes" id="UP000294850">
    <property type="component" value="Unassembled WGS sequence"/>
</dbReference>
<dbReference type="GO" id="GO:0003677">
    <property type="term" value="F:DNA binding"/>
    <property type="evidence" value="ECO:0007669"/>
    <property type="project" value="InterPro"/>
</dbReference>
<evidence type="ECO:0000259" key="2">
    <source>
        <dbReference type="PROSITE" id="PS50994"/>
    </source>
</evidence>
<dbReference type="OrthoDB" id="3193769at2"/>
<evidence type="ECO:0000313" key="4">
    <source>
        <dbReference type="Proteomes" id="UP000294850"/>
    </source>
</evidence>
<dbReference type="NCBIfam" id="NF033546">
    <property type="entry name" value="transpos_IS21"/>
    <property type="match status" value="1"/>
</dbReference>
<dbReference type="SUPFAM" id="SSF53098">
    <property type="entry name" value="Ribonuclease H-like"/>
    <property type="match status" value="1"/>
</dbReference>